<accession>A0ACB8GQQ9</accession>
<proteinExistence type="predicted"/>
<gene>
    <name evidence="1" type="ORF">JR316_0009773</name>
</gene>
<reference evidence="1" key="1">
    <citation type="submission" date="2021-10" db="EMBL/GenBank/DDBJ databases">
        <title>Psilocybe cubensis genome.</title>
        <authorList>
            <person name="Mckernan K.J."/>
            <person name="Crawford S."/>
            <person name="Trippe A."/>
            <person name="Kane L.T."/>
            <person name="Mclaughlin S."/>
        </authorList>
    </citation>
    <scope>NUCLEOTIDE SEQUENCE</scope>
    <source>
        <strain evidence="1">MGC-MH-2018</strain>
    </source>
</reference>
<evidence type="ECO:0000313" key="2">
    <source>
        <dbReference type="Proteomes" id="UP000664032"/>
    </source>
</evidence>
<keyword evidence="2" id="KW-1185">Reference proteome</keyword>
<dbReference type="Proteomes" id="UP000664032">
    <property type="component" value="Unassembled WGS sequence"/>
</dbReference>
<dbReference type="EMBL" id="JAFIQS020000009">
    <property type="protein sequence ID" value="KAH9477551.1"/>
    <property type="molecule type" value="Genomic_DNA"/>
</dbReference>
<evidence type="ECO:0000313" key="1">
    <source>
        <dbReference type="EMBL" id="KAH9477551.1"/>
    </source>
</evidence>
<name>A0ACB8GQQ9_PSICU</name>
<sequence>MSTEVPIVATTTSAPVNNQSTLENSLASSSQQKRRQPRQNRPNTEGAPKPPRRPRQPKDAKPSNEASTPSSVVDGEPKTNSQPRNPRKKKPVQAPANADGAPPPPRNRRAANFGAGLTNPDERQNQSSRDKEPGHSKNRRLPQGDDLTSSLIRNLSTPPYPDCPICFSSIRPDQAIWSCSPSIPIVTSSENQVAQYCWTSFHVKCIRSWADKSVKEVADAWRARGEPNKGGDWRCPGCQAKREAVPSGYWYVTASSHRDICSSHFTGAFAIPPLSPNVFVSQHPIHVGIHVLVCAKVDAAIRAPYSAIPALVRLVKLPPVWSVIVQRKISSASVVE</sequence>
<comment type="caution">
    <text evidence="1">The sequence shown here is derived from an EMBL/GenBank/DDBJ whole genome shotgun (WGS) entry which is preliminary data.</text>
</comment>
<protein>
    <submittedName>
        <fullName evidence="1">NF-X1-type zinc finger protein NFXL1</fullName>
    </submittedName>
</protein>
<organism evidence="1 2">
    <name type="scientific">Psilocybe cubensis</name>
    <name type="common">Psychedelic mushroom</name>
    <name type="synonym">Stropharia cubensis</name>
    <dbReference type="NCBI Taxonomy" id="181762"/>
    <lineage>
        <taxon>Eukaryota</taxon>
        <taxon>Fungi</taxon>
        <taxon>Dikarya</taxon>
        <taxon>Basidiomycota</taxon>
        <taxon>Agaricomycotina</taxon>
        <taxon>Agaricomycetes</taxon>
        <taxon>Agaricomycetidae</taxon>
        <taxon>Agaricales</taxon>
        <taxon>Agaricineae</taxon>
        <taxon>Strophariaceae</taxon>
        <taxon>Psilocybe</taxon>
    </lineage>
</organism>